<keyword evidence="5" id="KW-0486">Methionine biosynthesis</keyword>
<reference evidence="7" key="1">
    <citation type="submission" date="2023-11" db="EMBL/GenBank/DDBJ databases">
        <title>Scrofimicrobium hongkongense sp. nov., isolated from a patient with peritonitis.</title>
        <authorList>
            <person name="Lao H.Y."/>
            <person name="Wong A.Y.P."/>
            <person name="Ng T.L."/>
            <person name="Wong R.Y.L."/>
            <person name="Yau M.C.Y."/>
            <person name="Lam J.Y.W."/>
            <person name="Siu G.K.H."/>
        </authorList>
    </citation>
    <scope>NUCLEOTIDE SEQUENCE</scope>
    <source>
        <strain evidence="7">R131</strain>
    </source>
</reference>
<evidence type="ECO:0000256" key="5">
    <source>
        <dbReference type="ARBA" id="ARBA00023167"/>
    </source>
</evidence>
<dbReference type="CDD" id="cd09008">
    <property type="entry name" value="MTAN"/>
    <property type="match status" value="1"/>
</dbReference>
<dbReference type="EC" id="3.2.2.9" evidence="2"/>
<name>A0AAU7V7L2_9ACTO</name>
<dbReference type="EMBL" id="CP138335">
    <property type="protein sequence ID" value="XBW08080.1"/>
    <property type="molecule type" value="Genomic_DNA"/>
</dbReference>
<dbReference type="NCBIfam" id="TIGR01704">
    <property type="entry name" value="MTA_SAH-Nsdase"/>
    <property type="match status" value="1"/>
</dbReference>
<keyword evidence="7" id="KW-0326">Glycosidase</keyword>
<proteinExistence type="predicted"/>
<dbReference type="InterPro" id="IPR035994">
    <property type="entry name" value="Nucleoside_phosphorylase_sf"/>
</dbReference>
<dbReference type="RefSeq" id="WP_350258280.1">
    <property type="nucleotide sequence ID" value="NZ_CP138335.1"/>
</dbReference>
<dbReference type="GO" id="GO:0008930">
    <property type="term" value="F:methylthioadenosine nucleosidase activity"/>
    <property type="evidence" value="ECO:0007669"/>
    <property type="project" value="InterPro"/>
</dbReference>
<gene>
    <name evidence="7" type="primary">mtnN</name>
    <name evidence="7" type="ORF">SAC06_00535</name>
</gene>
<dbReference type="InterPro" id="IPR000845">
    <property type="entry name" value="Nucleoside_phosphorylase_d"/>
</dbReference>
<evidence type="ECO:0000313" key="7">
    <source>
        <dbReference type="EMBL" id="XBW08080.1"/>
    </source>
</evidence>
<dbReference type="AlphaFoldDB" id="A0AAU7V7L2"/>
<keyword evidence="3" id="KW-0028">Amino-acid biosynthesis</keyword>
<dbReference type="Gene3D" id="3.40.50.1580">
    <property type="entry name" value="Nucleoside phosphorylase domain"/>
    <property type="match status" value="1"/>
</dbReference>
<dbReference type="GO" id="GO:0019509">
    <property type="term" value="P:L-methionine salvage from methylthioadenosine"/>
    <property type="evidence" value="ECO:0007669"/>
    <property type="project" value="InterPro"/>
</dbReference>
<evidence type="ECO:0000256" key="1">
    <source>
        <dbReference type="ARBA" id="ARBA00004945"/>
    </source>
</evidence>
<dbReference type="KEGG" id="sapp:SAC06_00535"/>
<dbReference type="GO" id="GO:0009164">
    <property type="term" value="P:nucleoside catabolic process"/>
    <property type="evidence" value="ECO:0007669"/>
    <property type="project" value="InterPro"/>
</dbReference>
<evidence type="ECO:0000256" key="4">
    <source>
        <dbReference type="ARBA" id="ARBA00022801"/>
    </source>
</evidence>
<comment type="pathway">
    <text evidence="1">Amino-acid biosynthesis; L-methionine biosynthesis via salvage pathway; S-methyl-5-thio-alpha-D-ribose 1-phosphate from S-methyl-5'-thioadenosine (hydrolase route): step 1/2.</text>
</comment>
<keyword evidence="4 7" id="KW-0378">Hydrolase</keyword>
<evidence type="ECO:0000256" key="3">
    <source>
        <dbReference type="ARBA" id="ARBA00022605"/>
    </source>
</evidence>
<sequence length="221" mass="23106">MAAVIACAMTEELEPFLARAQHVSEVGGPASSRDHQRFYRAELAQRPVALVLSGIGLVNAAGAATVALAHFSTDRYLLAGTTGGLGTRVQVRDVVAGTRARYFDADATGFGYEPGQIPQMPAEYVGLEAPAFATHAGLVLSGNSFVQADIAEQTRARFPGALAVDMETAAAAQVCYQHGVGWLSLRAVSDLCGPEAGQEFHVGAEVAAELSAQAVERYLAD</sequence>
<dbReference type="GO" id="GO:0008782">
    <property type="term" value="F:adenosylhomocysteine nucleosidase activity"/>
    <property type="evidence" value="ECO:0007669"/>
    <property type="project" value="UniProtKB-EC"/>
</dbReference>
<feature type="domain" description="Nucleoside phosphorylase" evidence="6">
    <location>
        <begin position="4"/>
        <end position="220"/>
    </location>
</feature>
<dbReference type="GO" id="GO:0019284">
    <property type="term" value="P:L-methionine salvage from S-adenosylmethionine"/>
    <property type="evidence" value="ECO:0007669"/>
    <property type="project" value="TreeGrafter"/>
</dbReference>
<evidence type="ECO:0000259" key="6">
    <source>
        <dbReference type="Pfam" id="PF01048"/>
    </source>
</evidence>
<organism evidence="7">
    <name type="scientific">Scrofimicrobium appendicitidis</name>
    <dbReference type="NCBI Taxonomy" id="3079930"/>
    <lineage>
        <taxon>Bacteria</taxon>
        <taxon>Bacillati</taxon>
        <taxon>Actinomycetota</taxon>
        <taxon>Actinomycetes</taxon>
        <taxon>Actinomycetales</taxon>
        <taxon>Actinomycetaceae</taxon>
        <taxon>Scrofimicrobium</taxon>
    </lineage>
</organism>
<dbReference type="Pfam" id="PF01048">
    <property type="entry name" value="PNP_UDP_1"/>
    <property type="match status" value="1"/>
</dbReference>
<dbReference type="GO" id="GO:0005829">
    <property type="term" value="C:cytosol"/>
    <property type="evidence" value="ECO:0007669"/>
    <property type="project" value="TreeGrafter"/>
</dbReference>
<dbReference type="PANTHER" id="PTHR46832">
    <property type="entry name" value="5'-METHYLTHIOADENOSINE/S-ADENOSYLHOMOCYSTEINE NUCLEOSIDASE"/>
    <property type="match status" value="1"/>
</dbReference>
<dbReference type="InterPro" id="IPR010049">
    <property type="entry name" value="MTA_SAH_Nsdase"/>
</dbReference>
<dbReference type="PANTHER" id="PTHR46832:SF1">
    <property type="entry name" value="5'-METHYLTHIOADENOSINE_S-ADENOSYLHOMOCYSTEINE NUCLEOSIDASE"/>
    <property type="match status" value="1"/>
</dbReference>
<evidence type="ECO:0000256" key="2">
    <source>
        <dbReference type="ARBA" id="ARBA00011974"/>
    </source>
</evidence>
<dbReference type="SUPFAM" id="SSF53167">
    <property type="entry name" value="Purine and uridine phosphorylases"/>
    <property type="match status" value="1"/>
</dbReference>
<accession>A0AAU7V7L2</accession>
<protein>
    <recommendedName>
        <fullName evidence="2">adenosylhomocysteine nucleosidase</fullName>
        <ecNumber evidence="2">3.2.2.9</ecNumber>
    </recommendedName>
</protein>